<feature type="transmembrane region" description="Helical" evidence="1">
    <location>
        <begin position="196"/>
        <end position="214"/>
    </location>
</feature>
<keyword evidence="1" id="KW-0812">Transmembrane</keyword>
<protein>
    <submittedName>
        <fullName evidence="2">DUF1405 domain-containing protein</fullName>
    </submittedName>
</protein>
<evidence type="ECO:0000313" key="3">
    <source>
        <dbReference type="Proteomes" id="UP001596296"/>
    </source>
</evidence>
<evidence type="ECO:0000313" key="2">
    <source>
        <dbReference type="EMBL" id="MFC6893873.1"/>
    </source>
</evidence>
<keyword evidence="3" id="KW-1185">Reference proteome</keyword>
<name>A0ABD5UXK7_9EURY</name>
<dbReference type="Proteomes" id="UP001596296">
    <property type="component" value="Unassembled WGS sequence"/>
</dbReference>
<feature type="transmembrane region" description="Helical" evidence="1">
    <location>
        <begin position="137"/>
        <end position="159"/>
    </location>
</feature>
<evidence type="ECO:0000256" key="1">
    <source>
        <dbReference type="SAM" id="Phobius"/>
    </source>
</evidence>
<dbReference type="AlphaFoldDB" id="A0ABD5UXK7"/>
<comment type="caution">
    <text evidence="2">The sequence shown here is derived from an EMBL/GenBank/DDBJ whole genome shotgun (WGS) entry which is preliminary data.</text>
</comment>
<sequence length="222" mass="23901">MARLDRLRDPDVRSRIREAYARELLGDSRSLVSVLGICAVGVLVGIRYYVATMPAVPTLLWPLYVDSPTALALAMLALATLIPTVGSGRDVTAIPANRPLAYLQTLAFVWLVKYGLWPLAALHVRPELYLGAPDAIVAYWGILLTHLGFVGLALLLPAFGRTTRGALAVATVLSLLNDVVDYGFGYHPPLHYDPGVVLPTATVAVGLFAVGLAARSFRRLES</sequence>
<reference evidence="2 3" key="1">
    <citation type="journal article" date="2019" name="Int. J. Syst. Evol. Microbiol.">
        <title>The Global Catalogue of Microorganisms (GCM) 10K type strain sequencing project: providing services to taxonomists for standard genome sequencing and annotation.</title>
        <authorList>
            <consortium name="The Broad Institute Genomics Platform"/>
            <consortium name="The Broad Institute Genome Sequencing Center for Infectious Disease"/>
            <person name="Wu L."/>
            <person name="Ma J."/>
        </authorList>
    </citation>
    <scope>NUCLEOTIDE SEQUENCE [LARGE SCALE GENOMIC DNA]</scope>
    <source>
        <strain evidence="2 3">SKJ47</strain>
    </source>
</reference>
<gene>
    <name evidence="2" type="ORF">ACFQE9_14855</name>
</gene>
<dbReference type="InterPro" id="IPR009845">
    <property type="entry name" value="DUF1405"/>
</dbReference>
<proteinExistence type="predicted"/>
<accession>A0ABD5UXK7</accession>
<dbReference type="RefSeq" id="WP_379746469.1">
    <property type="nucleotide sequence ID" value="NZ_JBHSVN010000001.1"/>
</dbReference>
<dbReference type="Pfam" id="PF07187">
    <property type="entry name" value="DUF1405"/>
    <property type="match status" value="1"/>
</dbReference>
<feature type="transmembrane region" description="Helical" evidence="1">
    <location>
        <begin position="166"/>
        <end position="184"/>
    </location>
</feature>
<dbReference type="PANTHER" id="PTHR40042">
    <property type="entry name" value="HYPOTHETICAL MEMBRANE SPANNING PROTEIN"/>
    <property type="match status" value="1"/>
</dbReference>
<keyword evidence="1" id="KW-1133">Transmembrane helix</keyword>
<feature type="transmembrane region" description="Helical" evidence="1">
    <location>
        <begin position="70"/>
        <end position="88"/>
    </location>
</feature>
<organism evidence="2 3">
    <name type="scientific">Halopenitus salinus</name>
    <dbReference type="NCBI Taxonomy" id="1198295"/>
    <lineage>
        <taxon>Archaea</taxon>
        <taxon>Methanobacteriati</taxon>
        <taxon>Methanobacteriota</taxon>
        <taxon>Stenosarchaea group</taxon>
        <taxon>Halobacteria</taxon>
        <taxon>Halobacteriales</taxon>
        <taxon>Haloferacaceae</taxon>
        <taxon>Halopenitus</taxon>
    </lineage>
</organism>
<feature type="transmembrane region" description="Helical" evidence="1">
    <location>
        <begin position="31"/>
        <end position="50"/>
    </location>
</feature>
<keyword evidence="1" id="KW-0472">Membrane</keyword>
<dbReference type="EMBL" id="JBHSXL010000015">
    <property type="protein sequence ID" value="MFC6893873.1"/>
    <property type="molecule type" value="Genomic_DNA"/>
</dbReference>
<dbReference type="PANTHER" id="PTHR40042:SF1">
    <property type="entry name" value="DUF1405 DOMAIN-CONTAINING PROTEIN"/>
    <property type="match status" value="1"/>
</dbReference>
<feature type="transmembrane region" description="Helical" evidence="1">
    <location>
        <begin position="100"/>
        <end position="117"/>
    </location>
</feature>